<feature type="non-terminal residue" evidence="2">
    <location>
        <position position="1"/>
    </location>
</feature>
<feature type="domain" description="Response regulatory" evidence="1">
    <location>
        <begin position="1"/>
        <end position="47"/>
    </location>
</feature>
<reference evidence="2" key="1">
    <citation type="journal article" date="2014" name="Front. Microbiol.">
        <title>High frequency of phylogenetically diverse reductive dehalogenase-homologous genes in deep subseafloor sedimentary metagenomes.</title>
        <authorList>
            <person name="Kawai M."/>
            <person name="Futagami T."/>
            <person name="Toyoda A."/>
            <person name="Takaki Y."/>
            <person name="Nishi S."/>
            <person name="Hori S."/>
            <person name="Arai W."/>
            <person name="Tsubouchi T."/>
            <person name="Morono Y."/>
            <person name="Uchiyama I."/>
            <person name="Ito T."/>
            <person name="Fujiyama A."/>
            <person name="Inagaki F."/>
            <person name="Takami H."/>
        </authorList>
    </citation>
    <scope>NUCLEOTIDE SEQUENCE</scope>
    <source>
        <strain evidence="2">Expedition CK06-06</strain>
    </source>
</reference>
<proteinExistence type="predicted"/>
<dbReference type="Gene3D" id="3.40.50.2300">
    <property type="match status" value="1"/>
</dbReference>
<dbReference type="AlphaFoldDB" id="X1NQ98"/>
<organism evidence="2">
    <name type="scientific">marine sediment metagenome</name>
    <dbReference type="NCBI Taxonomy" id="412755"/>
    <lineage>
        <taxon>unclassified sequences</taxon>
        <taxon>metagenomes</taxon>
        <taxon>ecological metagenomes</taxon>
    </lineage>
</organism>
<evidence type="ECO:0000313" key="2">
    <source>
        <dbReference type="EMBL" id="GAI46207.1"/>
    </source>
</evidence>
<dbReference type="PROSITE" id="PS50110">
    <property type="entry name" value="RESPONSE_REGULATORY"/>
    <property type="match status" value="1"/>
</dbReference>
<name>X1NQ98_9ZZZZ</name>
<dbReference type="InterPro" id="IPR011006">
    <property type="entry name" value="CheY-like_superfamily"/>
</dbReference>
<gene>
    <name evidence="2" type="ORF">S06H3_43556</name>
</gene>
<evidence type="ECO:0000259" key="1">
    <source>
        <dbReference type="PROSITE" id="PS50110"/>
    </source>
</evidence>
<protein>
    <recommendedName>
        <fullName evidence="1">Response regulatory domain-containing protein</fullName>
    </recommendedName>
</protein>
<accession>X1NQ98</accession>
<dbReference type="GO" id="GO:0000160">
    <property type="term" value="P:phosphorelay signal transduction system"/>
    <property type="evidence" value="ECO:0007669"/>
    <property type="project" value="InterPro"/>
</dbReference>
<dbReference type="InterPro" id="IPR001789">
    <property type="entry name" value="Sig_transdc_resp-reg_receiver"/>
</dbReference>
<dbReference type="SUPFAM" id="SSF52172">
    <property type="entry name" value="CheY-like"/>
    <property type="match status" value="1"/>
</dbReference>
<sequence>LRDIPVAVLTASDEPEDIIRSYRGGADSYFTKSVLFIKKGADPATILDTVMAMAGV</sequence>
<dbReference type="EMBL" id="BARV01027025">
    <property type="protein sequence ID" value="GAI46207.1"/>
    <property type="molecule type" value="Genomic_DNA"/>
</dbReference>
<comment type="caution">
    <text evidence="2">The sequence shown here is derived from an EMBL/GenBank/DDBJ whole genome shotgun (WGS) entry which is preliminary data.</text>
</comment>